<sequence length="300" mass="32918">MALGPGSKSSPAAQTTSPAPPVVATVELVFSEAVVADMIRCAEKRPNVEDGGRLLGFQDFADSRDVPTRLRIVALLPPGPRAQRSPTMLFQDGEWQDWAFSFLEGMAPDLLYLGSFHHHLSNGYDQFSAGDLEGYRAFLAAYPQRFNAFLGVLLHRPLPDTQRRPDAFLAQHCRVAMITPETVIAVAPPRLTARPDADPLPYRLRSRVAELAGQDMPWHLRREFGPTLAALCQELARLGQSPSAAINAAQDITLHVGPNTAIFRTATPGRIAVRVGGEEQTMEIEKFDPRMLTHGLQPHS</sequence>
<dbReference type="PATRIC" id="fig|1206767.3.peg.1931"/>
<dbReference type="EMBL" id="ALAO01000155">
    <property type="protein sequence ID" value="EKO39302.1"/>
    <property type="molecule type" value="Genomic_DNA"/>
</dbReference>
<gene>
    <name evidence="1" type="ORF">B193_1984</name>
</gene>
<name>K6FL57_9BACT</name>
<evidence type="ECO:0000313" key="1">
    <source>
        <dbReference type="EMBL" id="EKO39302.1"/>
    </source>
</evidence>
<comment type="caution">
    <text evidence="1">The sequence shown here is derived from an EMBL/GenBank/DDBJ whole genome shotgun (WGS) entry which is preliminary data.</text>
</comment>
<dbReference type="AlphaFoldDB" id="K6FL57"/>
<organism evidence="1 2">
    <name type="scientific">Solidesulfovibrio magneticus str. Maddingley MBC34</name>
    <dbReference type="NCBI Taxonomy" id="1206767"/>
    <lineage>
        <taxon>Bacteria</taxon>
        <taxon>Pseudomonadati</taxon>
        <taxon>Thermodesulfobacteriota</taxon>
        <taxon>Desulfovibrionia</taxon>
        <taxon>Desulfovibrionales</taxon>
        <taxon>Desulfovibrionaceae</taxon>
        <taxon>Solidesulfovibrio</taxon>
    </lineage>
</organism>
<protein>
    <submittedName>
        <fullName evidence="1">Uncharacterized protein</fullName>
    </submittedName>
</protein>
<accession>K6FL57</accession>
<dbReference type="Proteomes" id="UP000006272">
    <property type="component" value="Unassembled WGS sequence"/>
</dbReference>
<proteinExistence type="predicted"/>
<reference evidence="1 2" key="1">
    <citation type="submission" date="2012-07" db="EMBL/GenBank/DDBJ databases">
        <title>Draft genome sequence of Desulfovibrio magneticus str. Maddingley MBC34 obtained from a metagenomic sequence of a methanogenic enrichment isolated from coal-seam formation water in Victoria, Australia.</title>
        <authorList>
            <person name="Greenfield P."/>
            <person name="Hendry P."/>
            <person name="Li D."/>
            <person name="Rosewarne C.P."/>
            <person name="Tran-Dinh N."/>
            <person name="Elbourne L.D.H."/>
            <person name="Paulsen I.T."/>
            <person name="Midgley D.J."/>
        </authorList>
    </citation>
    <scope>NUCLEOTIDE SEQUENCE [LARGE SCALE GENOMIC DNA]</scope>
    <source>
        <strain evidence="2">Maddingley MBC34</strain>
    </source>
</reference>
<evidence type="ECO:0000313" key="2">
    <source>
        <dbReference type="Proteomes" id="UP000006272"/>
    </source>
</evidence>